<evidence type="ECO:0000313" key="6">
    <source>
        <dbReference type="EMBL" id="KPI34414.1"/>
    </source>
</evidence>
<reference evidence="6 7" key="1">
    <citation type="submission" date="2015-06" db="EMBL/GenBank/DDBJ databases">
        <title>Draft genome of the ant-associated black yeast Phialophora attae CBS 131958.</title>
        <authorList>
            <person name="Moreno L.F."/>
            <person name="Stielow B.J."/>
            <person name="de Hoog S."/>
            <person name="Vicente V.A."/>
            <person name="Weiss V.A."/>
            <person name="de Vries M."/>
            <person name="Cruz L.M."/>
            <person name="Souza E.M."/>
        </authorList>
    </citation>
    <scope>NUCLEOTIDE SEQUENCE [LARGE SCALE GENOMIC DNA]</scope>
    <source>
        <strain evidence="6 7">CBS 131958</strain>
    </source>
</reference>
<dbReference type="Pfam" id="PF00743">
    <property type="entry name" value="FMO-like"/>
    <property type="match status" value="1"/>
</dbReference>
<organism evidence="6 7">
    <name type="scientific">Cyphellophora attinorum</name>
    <dbReference type="NCBI Taxonomy" id="1664694"/>
    <lineage>
        <taxon>Eukaryota</taxon>
        <taxon>Fungi</taxon>
        <taxon>Dikarya</taxon>
        <taxon>Ascomycota</taxon>
        <taxon>Pezizomycotina</taxon>
        <taxon>Eurotiomycetes</taxon>
        <taxon>Chaetothyriomycetidae</taxon>
        <taxon>Chaetothyriales</taxon>
        <taxon>Cyphellophoraceae</taxon>
        <taxon>Cyphellophora</taxon>
    </lineage>
</organism>
<comment type="caution">
    <text evidence="6">The sequence shown here is derived from an EMBL/GenBank/DDBJ whole genome shotgun (WGS) entry which is preliminary data.</text>
</comment>
<keyword evidence="4" id="KW-0274">FAD</keyword>
<dbReference type="GO" id="GO:0050661">
    <property type="term" value="F:NADP binding"/>
    <property type="evidence" value="ECO:0007669"/>
    <property type="project" value="InterPro"/>
</dbReference>
<dbReference type="PANTHER" id="PTHR42877">
    <property type="entry name" value="L-ORNITHINE N(5)-MONOOXYGENASE-RELATED"/>
    <property type="match status" value="1"/>
</dbReference>
<evidence type="ECO:0000313" key="7">
    <source>
        <dbReference type="Proteomes" id="UP000038010"/>
    </source>
</evidence>
<name>A0A0N1HGA7_9EURO</name>
<sequence length="617" mass="69535">MPLLEHVPSTNGFHEAADTNALEPFSEAICATDGEVPLIQNVVRQPLNGTTTRHKNGVPFVRSLDDEPVFSPVSDVPFKNQLAFSPRKIRVITVGAGFSGLIMAHKLQHKYPELRGVVEHKIFEARHDIGGTWLANTYPGVQCDVPSHIYAFPFDPSPDWTRFYSSGAEIQAYIKRTAKKWSLDRDVHLNTRVKSATWQPEPGVWAVVVEHNGVQRTEHAEILISAQGGLDTYKWPNNIPGLDTFTGKKTHSAAWDHDFDYSHKRIAVIGNGSSGIQIVPQLIKLEGTRVMNFARGPAWIYYRVPPSQHLGTDDSAEVDKNPMYTEEQKTEFRCNPESMKRHRKAMIARTNKAFRMASALTIFIKGSEANQEAMRTAEKQMRERLQYDERLCDMLIPKWPLGCRRITPGEGYLEAFLQPNSDGKIFEADVLICATGFDVSFRPSYPTYGTSGLNLQQLWSKEAPASYLSVAAPHMPNYFTMLGPRALAGHGSLLEALSWNADWMTRWIKKIATEDIHCVTPKTSVVDQLMAYGDRLHERLVWTGSCKSWYKQGTVDGKVTALFAGSGMLYKQLSSGELRSEDMDIEYRSSNRWSMLGNGFTAFEFDDKSDLAWYIEK</sequence>
<dbReference type="EMBL" id="LFJN01000061">
    <property type="protein sequence ID" value="KPI34414.1"/>
    <property type="molecule type" value="Genomic_DNA"/>
</dbReference>
<dbReference type="OrthoDB" id="74360at2759"/>
<dbReference type="GO" id="GO:0050660">
    <property type="term" value="F:flavin adenine dinucleotide binding"/>
    <property type="evidence" value="ECO:0007669"/>
    <property type="project" value="InterPro"/>
</dbReference>
<dbReference type="Gene3D" id="3.50.50.60">
    <property type="entry name" value="FAD/NAD(P)-binding domain"/>
    <property type="match status" value="2"/>
</dbReference>
<dbReference type="Proteomes" id="UP000038010">
    <property type="component" value="Unassembled WGS sequence"/>
</dbReference>
<dbReference type="InterPro" id="IPR036188">
    <property type="entry name" value="FAD/NAD-bd_sf"/>
</dbReference>
<dbReference type="VEuPathDB" id="FungiDB:AB675_3886"/>
<keyword evidence="6" id="KW-0503">Monooxygenase</keyword>
<dbReference type="AlphaFoldDB" id="A0A0N1HGA7"/>
<protein>
    <submittedName>
        <fullName evidence="6">Putative sterigmatocystin biosynthesis monooxygenase stcW</fullName>
    </submittedName>
</protein>
<dbReference type="InterPro" id="IPR020946">
    <property type="entry name" value="Flavin_mOase-like"/>
</dbReference>
<keyword evidence="7" id="KW-1185">Reference proteome</keyword>
<dbReference type="InterPro" id="IPR051209">
    <property type="entry name" value="FAD-bind_Monooxygenase_sf"/>
</dbReference>
<comment type="cofactor">
    <cofactor evidence="1">
        <name>FAD</name>
        <dbReference type="ChEBI" id="CHEBI:57692"/>
    </cofactor>
</comment>
<dbReference type="PANTHER" id="PTHR42877:SF2">
    <property type="entry name" value="FAD_NAD(P)-BINDING DOMAIN-CONTAINING PROTEIN"/>
    <property type="match status" value="1"/>
</dbReference>
<dbReference type="GO" id="GO:0004499">
    <property type="term" value="F:N,N-dimethylaniline monooxygenase activity"/>
    <property type="evidence" value="ECO:0007669"/>
    <property type="project" value="InterPro"/>
</dbReference>
<evidence type="ECO:0000256" key="3">
    <source>
        <dbReference type="ARBA" id="ARBA00022630"/>
    </source>
</evidence>
<evidence type="ECO:0000256" key="2">
    <source>
        <dbReference type="ARBA" id="ARBA00010139"/>
    </source>
</evidence>
<evidence type="ECO:0000256" key="1">
    <source>
        <dbReference type="ARBA" id="ARBA00001974"/>
    </source>
</evidence>
<accession>A0A0N1HGA7</accession>
<dbReference type="RefSeq" id="XP_017994377.1">
    <property type="nucleotide sequence ID" value="XM_018143977.1"/>
</dbReference>
<keyword evidence="5" id="KW-0560">Oxidoreductase</keyword>
<dbReference type="GeneID" id="28735857"/>
<proteinExistence type="inferred from homology"/>
<evidence type="ECO:0000256" key="4">
    <source>
        <dbReference type="ARBA" id="ARBA00022827"/>
    </source>
</evidence>
<comment type="similarity">
    <text evidence="2">Belongs to the FAD-binding monooxygenase family.</text>
</comment>
<gene>
    <name evidence="6" type="ORF">AB675_3886</name>
</gene>
<evidence type="ECO:0000256" key="5">
    <source>
        <dbReference type="ARBA" id="ARBA00023002"/>
    </source>
</evidence>
<dbReference type="SUPFAM" id="SSF51905">
    <property type="entry name" value="FAD/NAD(P)-binding domain"/>
    <property type="match status" value="3"/>
</dbReference>
<keyword evidence="3" id="KW-0285">Flavoprotein</keyword>